<feature type="compositionally biased region" description="Polar residues" evidence="1">
    <location>
        <begin position="1"/>
        <end position="11"/>
    </location>
</feature>
<dbReference type="HOGENOM" id="CLU_1504897_0_0_1"/>
<gene>
    <name evidence="2" type="ORF">CGI_10014731</name>
</gene>
<dbReference type="AlphaFoldDB" id="K1QRL8"/>
<organism evidence="2">
    <name type="scientific">Magallana gigas</name>
    <name type="common">Pacific oyster</name>
    <name type="synonym">Crassostrea gigas</name>
    <dbReference type="NCBI Taxonomy" id="29159"/>
    <lineage>
        <taxon>Eukaryota</taxon>
        <taxon>Metazoa</taxon>
        <taxon>Spiralia</taxon>
        <taxon>Lophotrochozoa</taxon>
        <taxon>Mollusca</taxon>
        <taxon>Bivalvia</taxon>
        <taxon>Autobranchia</taxon>
        <taxon>Pteriomorphia</taxon>
        <taxon>Ostreida</taxon>
        <taxon>Ostreoidea</taxon>
        <taxon>Ostreidae</taxon>
        <taxon>Magallana</taxon>
    </lineage>
</organism>
<evidence type="ECO:0000256" key="1">
    <source>
        <dbReference type="SAM" id="MobiDB-lite"/>
    </source>
</evidence>
<feature type="compositionally biased region" description="Basic and acidic residues" evidence="1">
    <location>
        <begin position="31"/>
        <end position="50"/>
    </location>
</feature>
<dbReference type="InParanoid" id="K1QRL8"/>
<feature type="region of interest" description="Disordered" evidence="1">
    <location>
        <begin position="1"/>
        <end position="50"/>
    </location>
</feature>
<name>K1QRL8_MAGGI</name>
<protein>
    <submittedName>
        <fullName evidence="2">Uncharacterized protein</fullName>
    </submittedName>
</protein>
<reference evidence="2" key="1">
    <citation type="journal article" date="2012" name="Nature">
        <title>The oyster genome reveals stress adaptation and complexity of shell formation.</title>
        <authorList>
            <person name="Zhang G."/>
            <person name="Fang X."/>
            <person name="Guo X."/>
            <person name="Li L."/>
            <person name="Luo R."/>
            <person name="Xu F."/>
            <person name="Yang P."/>
            <person name="Zhang L."/>
            <person name="Wang X."/>
            <person name="Qi H."/>
            <person name="Xiong Z."/>
            <person name="Que H."/>
            <person name="Xie Y."/>
            <person name="Holland P.W."/>
            <person name="Paps J."/>
            <person name="Zhu Y."/>
            <person name="Wu F."/>
            <person name="Chen Y."/>
            <person name="Wang J."/>
            <person name="Peng C."/>
            <person name="Meng J."/>
            <person name="Yang L."/>
            <person name="Liu J."/>
            <person name="Wen B."/>
            <person name="Zhang N."/>
            <person name="Huang Z."/>
            <person name="Zhu Q."/>
            <person name="Feng Y."/>
            <person name="Mount A."/>
            <person name="Hedgecock D."/>
            <person name="Xu Z."/>
            <person name="Liu Y."/>
            <person name="Domazet-Loso T."/>
            <person name="Du Y."/>
            <person name="Sun X."/>
            <person name="Zhang S."/>
            <person name="Liu B."/>
            <person name="Cheng P."/>
            <person name="Jiang X."/>
            <person name="Li J."/>
            <person name="Fan D."/>
            <person name="Wang W."/>
            <person name="Fu W."/>
            <person name="Wang T."/>
            <person name="Wang B."/>
            <person name="Zhang J."/>
            <person name="Peng Z."/>
            <person name="Li Y."/>
            <person name="Li N."/>
            <person name="Wang J."/>
            <person name="Chen M."/>
            <person name="He Y."/>
            <person name="Tan F."/>
            <person name="Song X."/>
            <person name="Zheng Q."/>
            <person name="Huang R."/>
            <person name="Yang H."/>
            <person name="Du X."/>
            <person name="Chen L."/>
            <person name="Yang M."/>
            <person name="Gaffney P.M."/>
            <person name="Wang S."/>
            <person name="Luo L."/>
            <person name="She Z."/>
            <person name="Ming Y."/>
            <person name="Huang W."/>
            <person name="Zhang S."/>
            <person name="Huang B."/>
            <person name="Zhang Y."/>
            <person name="Qu T."/>
            <person name="Ni P."/>
            <person name="Miao G."/>
            <person name="Wang J."/>
            <person name="Wang Q."/>
            <person name="Steinberg C.E."/>
            <person name="Wang H."/>
            <person name="Li N."/>
            <person name="Qian L."/>
            <person name="Zhang G."/>
            <person name="Li Y."/>
            <person name="Yang H."/>
            <person name="Liu X."/>
            <person name="Wang J."/>
            <person name="Yin Y."/>
            <person name="Wang J."/>
        </authorList>
    </citation>
    <scope>NUCLEOTIDE SEQUENCE [LARGE SCALE GENOMIC DNA]</scope>
    <source>
        <strain evidence="2">05x7-T-G4-1.051#20</strain>
    </source>
</reference>
<evidence type="ECO:0000313" key="2">
    <source>
        <dbReference type="EMBL" id="EKC33834.1"/>
    </source>
</evidence>
<dbReference type="EMBL" id="JH816298">
    <property type="protein sequence ID" value="EKC33834.1"/>
    <property type="molecule type" value="Genomic_DNA"/>
</dbReference>
<accession>K1QRL8</accession>
<sequence length="179" mass="20612">MASADNSNPQETVVDGDHEEKDQNQTAEQTEPERTEDEKRVRTLTNKGKELYENEVQKYSTKIDKIWNEIEHIPSEIEKIGNDIKAPSALASNLDDMGKKYEKENKIFFEYLTRTNTSESQKELDSQKATFDKGKDIIQNLRKRIRDSRMEITESVSKSLQGTMSSSVSSMLFKKHMEA</sequence>
<proteinExistence type="predicted"/>